<organism evidence="3 4">
    <name type="scientific">Solidesulfovibrio fructosivorans JJ]</name>
    <dbReference type="NCBI Taxonomy" id="596151"/>
    <lineage>
        <taxon>Bacteria</taxon>
        <taxon>Pseudomonadati</taxon>
        <taxon>Thermodesulfobacteriota</taxon>
        <taxon>Desulfovibrionia</taxon>
        <taxon>Desulfovibrionales</taxon>
        <taxon>Desulfovibrionaceae</taxon>
        <taxon>Solidesulfovibrio</taxon>
    </lineage>
</organism>
<evidence type="ECO:0000313" key="4">
    <source>
        <dbReference type="Proteomes" id="UP000006250"/>
    </source>
</evidence>
<proteinExistence type="inferred from homology"/>
<protein>
    <submittedName>
        <fullName evidence="3">Ferredoxin-dependent glutamate synthase</fullName>
    </submittedName>
</protein>
<keyword evidence="4" id="KW-1185">Reference proteome</keyword>
<dbReference type="RefSeq" id="WP_005991459.1">
    <property type="nucleotide sequence ID" value="NZ_AECZ01000004.1"/>
</dbReference>
<dbReference type="Proteomes" id="UP000006250">
    <property type="component" value="Unassembled WGS sequence"/>
</dbReference>
<dbReference type="STRING" id="596151.DesfrDRAFT_0872"/>
<dbReference type="AlphaFoldDB" id="E1JTC3"/>
<dbReference type="OrthoDB" id="9758182at2"/>
<reference evidence="3 4" key="1">
    <citation type="submission" date="2010-08" db="EMBL/GenBank/DDBJ databases">
        <title>The draft genome of Desulfovibrio fructosovorans JJ.</title>
        <authorList>
            <consortium name="US DOE Joint Genome Institute (JGI-PGF)"/>
            <person name="Lucas S."/>
            <person name="Copeland A."/>
            <person name="Lapidus A."/>
            <person name="Cheng J.-F."/>
            <person name="Bruce D."/>
            <person name="Goodwin L."/>
            <person name="Pitluck S."/>
            <person name="Land M.L."/>
            <person name="Hauser L."/>
            <person name="Chang Y.-J."/>
            <person name="Jeffries C."/>
            <person name="Wall J.D."/>
            <person name="Stahl D.A."/>
            <person name="Arkin A.P."/>
            <person name="Dehal P."/>
            <person name="Stolyar S.M."/>
            <person name="Hazen T.C."/>
            <person name="Woyke T.J."/>
        </authorList>
    </citation>
    <scope>NUCLEOTIDE SEQUENCE [LARGE SCALE GENOMIC DNA]</scope>
    <source>
        <strain evidence="3 4">JJ</strain>
    </source>
</reference>
<comment type="similarity">
    <text evidence="1">Belongs to the glutamate synthase family.</text>
</comment>
<dbReference type="GO" id="GO:0006537">
    <property type="term" value="P:glutamate biosynthetic process"/>
    <property type="evidence" value="ECO:0007669"/>
    <property type="project" value="InterPro"/>
</dbReference>
<gene>
    <name evidence="3" type="ORF">DesfrDRAFT_0872</name>
</gene>
<evidence type="ECO:0000259" key="2">
    <source>
        <dbReference type="Pfam" id="PF01645"/>
    </source>
</evidence>
<accession>E1JTC3</accession>
<dbReference type="SUPFAM" id="SSF51395">
    <property type="entry name" value="FMN-linked oxidoreductases"/>
    <property type="match status" value="1"/>
</dbReference>
<dbReference type="GO" id="GO:0015930">
    <property type="term" value="F:glutamate synthase activity"/>
    <property type="evidence" value="ECO:0007669"/>
    <property type="project" value="InterPro"/>
</dbReference>
<dbReference type="Pfam" id="PF01645">
    <property type="entry name" value="Glu_synthase"/>
    <property type="match status" value="1"/>
</dbReference>
<dbReference type="eggNOG" id="COG1304">
    <property type="taxonomic scope" value="Bacteria"/>
</dbReference>
<feature type="domain" description="Glutamate synthase" evidence="2">
    <location>
        <begin position="294"/>
        <end position="408"/>
    </location>
</feature>
<sequence length="546" mass="58931">MQYGQKSNDVLGTANRGTPVESGLCSLCRVDCPGRCETWLSSLTGRATLYPRDFGKVTAGANNACPSGVSYDTLRIQGRLYGNQGLTPGLSSSPDDCLFHNVGLETSFGRTRKTHIRLPLMTGALGSTFIAAHYWDCFAVGCALAGIPIVIGENVVGVDRQAVLEHGRIRHAPELDRRIAIYKRYQDEYGAIIVQLNVEDACNGVAEYIVEKYGPDVIIELKWGQGAKDIGGEIKVGNIAYAAFLKKRGYLVDPDPELSEVAQAHAAGAIREFARHSRLGYTDVTSEPQVREAFLKKVTALRGLGFERISLKTGAYGMKALAMAIRYASLAGIDLLTIDGSGGGTGMSPWNMMETWGVPSLPLHAKAQEYAALLAASGQPVADMALAGGFAREDHMFKALALGAPFAKLICMGRAIMIPGFLGSNIEGALHPERRERVHGNWERLPKSVSSLGASPEQLFATWHTLQGRLGAEEMERIPFGAVATFTLLDKLGAGLQQFLAGARKFSVQAISREDIVAANRETERETGIAYVTEAEDDVARRILLS</sequence>
<dbReference type="InterPro" id="IPR013785">
    <property type="entry name" value="Aldolase_TIM"/>
</dbReference>
<dbReference type="InterPro" id="IPR002932">
    <property type="entry name" value="Glu_synthdom"/>
</dbReference>
<name>E1JTC3_SOLFR</name>
<dbReference type="EMBL" id="AECZ01000004">
    <property type="protein sequence ID" value="EFL52383.1"/>
    <property type="molecule type" value="Genomic_DNA"/>
</dbReference>
<dbReference type="Gene3D" id="3.20.20.70">
    <property type="entry name" value="Aldolase class I"/>
    <property type="match status" value="1"/>
</dbReference>
<evidence type="ECO:0000313" key="3">
    <source>
        <dbReference type="EMBL" id="EFL52383.1"/>
    </source>
</evidence>
<evidence type="ECO:0000256" key="1">
    <source>
        <dbReference type="ARBA" id="ARBA00009716"/>
    </source>
</evidence>
<comment type="caution">
    <text evidence="3">The sequence shown here is derived from an EMBL/GenBank/DDBJ whole genome shotgun (WGS) entry which is preliminary data.</text>
</comment>